<proteinExistence type="predicted"/>
<reference evidence="1" key="1">
    <citation type="journal article" date="2014" name="Front. Microbiol.">
        <title>High frequency of phylogenetically diverse reductive dehalogenase-homologous genes in deep subseafloor sedimentary metagenomes.</title>
        <authorList>
            <person name="Kawai M."/>
            <person name="Futagami T."/>
            <person name="Toyoda A."/>
            <person name="Takaki Y."/>
            <person name="Nishi S."/>
            <person name="Hori S."/>
            <person name="Arai W."/>
            <person name="Tsubouchi T."/>
            <person name="Morono Y."/>
            <person name="Uchiyama I."/>
            <person name="Ito T."/>
            <person name="Fujiyama A."/>
            <person name="Inagaki F."/>
            <person name="Takami H."/>
        </authorList>
    </citation>
    <scope>NUCLEOTIDE SEQUENCE</scope>
    <source>
        <strain evidence="1">Expedition CK06-06</strain>
    </source>
</reference>
<protein>
    <submittedName>
        <fullName evidence="1">Uncharacterized protein</fullName>
    </submittedName>
</protein>
<sequence>SKNKIIANHYAYICEYCDKVNLDPVILDACYECAFCGAYNDVYMCSQCQQ</sequence>
<evidence type="ECO:0000313" key="1">
    <source>
        <dbReference type="EMBL" id="GAG93820.1"/>
    </source>
</evidence>
<gene>
    <name evidence="1" type="ORF">S01H4_42806</name>
</gene>
<dbReference type="AlphaFoldDB" id="X1BFL4"/>
<organism evidence="1">
    <name type="scientific">marine sediment metagenome</name>
    <dbReference type="NCBI Taxonomy" id="412755"/>
    <lineage>
        <taxon>unclassified sequences</taxon>
        <taxon>metagenomes</taxon>
        <taxon>ecological metagenomes</taxon>
    </lineage>
</organism>
<name>X1BFL4_9ZZZZ</name>
<comment type="caution">
    <text evidence="1">The sequence shown here is derived from an EMBL/GenBank/DDBJ whole genome shotgun (WGS) entry which is preliminary data.</text>
</comment>
<dbReference type="EMBL" id="BART01023546">
    <property type="protein sequence ID" value="GAG93820.1"/>
    <property type="molecule type" value="Genomic_DNA"/>
</dbReference>
<feature type="non-terminal residue" evidence="1">
    <location>
        <position position="1"/>
    </location>
</feature>
<accession>X1BFL4</accession>